<accession>A0ABX6T976</accession>
<evidence type="ECO:0000313" key="4">
    <source>
        <dbReference type="Proteomes" id="UP000516105"/>
    </source>
</evidence>
<dbReference type="Gene3D" id="2.30.270.10">
    <property type="entry name" value="duf1285 protein"/>
    <property type="match status" value="1"/>
</dbReference>
<dbReference type="Pfam" id="PF06938">
    <property type="entry name" value="DUF1285_N"/>
    <property type="match status" value="1"/>
</dbReference>
<dbReference type="InterPro" id="IPR023361">
    <property type="entry name" value="DUF1285_beta_roll_sf"/>
</dbReference>
<reference evidence="3 4" key="1">
    <citation type="submission" date="2020-08" db="EMBL/GenBank/DDBJ databases">
        <title>Genome sequence of Sphingomonas sediminicola KACC 15039T.</title>
        <authorList>
            <person name="Hyun D.-W."/>
            <person name="Bae J.-W."/>
        </authorList>
    </citation>
    <scope>NUCLEOTIDE SEQUENCE [LARGE SCALE GENOMIC DNA]</scope>
    <source>
        <strain evidence="3 4">KACC 15039</strain>
    </source>
</reference>
<dbReference type="InterPro" id="IPR010707">
    <property type="entry name" value="DUF1285"/>
</dbReference>
<dbReference type="InterPro" id="IPR048342">
    <property type="entry name" value="DUF1285_C"/>
</dbReference>
<evidence type="ECO:0000313" key="3">
    <source>
        <dbReference type="EMBL" id="QNP46414.1"/>
    </source>
</evidence>
<sequence>MTSRARKPSPIELQGVSLSGLQNLIDERRLPPVEQWNPERCGHSDMRIARDGTWYHQGSPINRPAMVRLFSTVLRREPDGSHVLVTPVEKLEIDVEATAFRAVEMQSEGEGQDRQIAFSLDSGDAVIAGPEHPISIVVSEHGPSPRLGVRHGLEAELSRAIYYELAEIALAENHDPPGVWSDGEFFPLSPPEA</sequence>
<proteinExistence type="predicted"/>
<name>A0ABX6T976_9SPHN</name>
<evidence type="ECO:0000259" key="1">
    <source>
        <dbReference type="Pfam" id="PF06938"/>
    </source>
</evidence>
<protein>
    <submittedName>
        <fullName evidence="3">DUF1285 domain-containing protein</fullName>
    </submittedName>
</protein>
<dbReference type="InterPro" id="IPR048341">
    <property type="entry name" value="DUF1285_N"/>
</dbReference>
<feature type="domain" description="DUF1285" evidence="1">
    <location>
        <begin position="31"/>
        <end position="96"/>
    </location>
</feature>
<dbReference type="EMBL" id="CP060782">
    <property type="protein sequence ID" value="QNP46414.1"/>
    <property type="molecule type" value="Genomic_DNA"/>
</dbReference>
<dbReference type="Proteomes" id="UP000516105">
    <property type="component" value="Chromosome"/>
</dbReference>
<dbReference type="RefSeq" id="WP_187709367.1">
    <property type="nucleotide sequence ID" value="NZ_CP060782.1"/>
</dbReference>
<dbReference type="PIRSF" id="PIRSF029557">
    <property type="entry name" value="UCP029557"/>
    <property type="match status" value="1"/>
</dbReference>
<dbReference type="Pfam" id="PF21028">
    <property type="entry name" value="DUF1285_C"/>
    <property type="match status" value="1"/>
</dbReference>
<feature type="domain" description="DUF1285" evidence="2">
    <location>
        <begin position="99"/>
        <end position="188"/>
    </location>
</feature>
<gene>
    <name evidence="3" type="ORF">H9L14_04325</name>
</gene>
<dbReference type="Gene3D" id="3.10.540.10">
    <property type="entry name" value="duf1285 like domain"/>
    <property type="match status" value="1"/>
</dbReference>
<keyword evidence="4" id="KW-1185">Reference proteome</keyword>
<evidence type="ECO:0000259" key="2">
    <source>
        <dbReference type="Pfam" id="PF21028"/>
    </source>
</evidence>
<organism evidence="3 4">
    <name type="scientific">Sphingomonas sediminicola</name>
    <dbReference type="NCBI Taxonomy" id="386874"/>
    <lineage>
        <taxon>Bacteria</taxon>
        <taxon>Pseudomonadati</taxon>
        <taxon>Pseudomonadota</taxon>
        <taxon>Alphaproteobacteria</taxon>
        <taxon>Sphingomonadales</taxon>
        <taxon>Sphingomonadaceae</taxon>
        <taxon>Sphingomonas</taxon>
    </lineage>
</organism>